<evidence type="ECO:0000256" key="1">
    <source>
        <dbReference type="ARBA" id="ARBA00009986"/>
    </source>
</evidence>
<evidence type="ECO:0000313" key="6">
    <source>
        <dbReference type="EMBL" id="TPG36564.1"/>
    </source>
</evidence>
<dbReference type="InterPro" id="IPR029510">
    <property type="entry name" value="Ald_DH_CS_GLU"/>
</dbReference>
<comment type="similarity">
    <text evidence="1 4">Belongs to the aldehyde dehydrogenase family.</text>
</comment>
<dbReference type="OrthoDB" id="6882680at2"/>
<evidence type="ECO:0000313" key="7">
    <source>
        <dbReference type="Proteomes" id="UP000320095"/>
    </source>
</evidence>
<reference evidence="6 7" key="1">
    <citation type="journal article" date="2019" name="Environ. Microbiol.">
        <title>Species interactions and distinct microbial communities in high Arctic permafrost affected cryosols are associated with the CH4 and CO2 gas fluxes.</title>
        <authorList>
            <person name="Altshuler I."/>
            <person name="Hamel J."/>
            <person name="Turney S."/>
            <person name="Magnuson E."/>
            <person name="Levesque R."/>
            <person name="Greer C."/>
            <person name="Whyte L.G."/>
        </authorList>
    </citation>
    <scope>NUCLEOTIDE SEQUENCE [LARGE SCALE GENOMIC DNA]</scope>
    <source>
        <strain evidence="6 7">S5.20</strain>
    </source>
</reference>
<dbReference type="EMBL" id="RCZG01000001">
    <property type="protein sequence ID" value="TPG36564.1"/>
    <property type="molecule type" value="Genomic_DNA"/>
</dbReference>
<evidence type="ECO:0000259" key="5">
    <source>
        <dbReference type="Pfam" id="PF00171"/>
    </source>
</evidence>
<dbReference type="InterPro" id="IPR016161">
    <property type="entry name" value="Ald_DH/histidinol_DH"/>
</dbReference>
<dbReference type="GO" id="GO:0016620">
    <property type="term" value="F:oxidoreductase activity, acting on the aldehyde or oxo group of donors, NAD or NADP as acceptor"/>
    <property type="evidence" value="ECO:0007669"/>
    <property type="project" value="InterPro"/>
</dbReference>
<dbReference type="Proteomes" id="UP000320095">
    <property type="component" value="Unassembled WGS sequence"/>
</dbReference>
<dbReference type="InterPro" id="IPR016162">
    <property type="entry name" value="Ald_DH_N"/>
</dbReference>
<organism evidence="6 7">
    <name type="scientific">Mycolicibacterium hodleri</name>
    <dbReference type="NCBI Taxonomy" id="49897"/>
    <lineage>
        <taxon>Bacteria</taxon>
        <taxon>Bacillati</taxon>
        <taxon>Actinomycetota</taxon>
        <taxon>Actinomycetes</taxon>
        <taxon>Mycobacteriales</taxon>
        <taxon>Mycobacteriaceae</taxon>
        <taxon>Mycolicibacterium</taxon>
    </lineage>
</organism>
<feature type="active site" evidence="3">
    <location>
        <position position="260"/>
    </location>
</feature>
<comment type="caution">
    <text evidence="6">The sequence shown here is derived from an EMBL/GenBank/DDBJ whole genome shotgun (WGS) entry which is preliminary data.</text>
</comment>
<keyword evidence="7" id="KW-1185">Reference proteome</keyword>
<sequence length="492" mass="52793">MTTSVSLEGRLFIDGEFQESSSGRRYDVINPADESVVASAADAGAEDVTRAVDAAVKAIDTTDWSTNHAFRRKVLQQFQEALRSESELIKHVLVSEAGTPSIVHGTHVDAMIDDMSYFNGLIDTWRWERDLPPYELLGMQSNRRVRYEPFGVVGAITPWNAPFMTNIWKVGHALATGNAVVLKSAPDTPLTGALMARIAADKTEIPAGIFNAISSADKAIAGEALTTDRRVGLLHFTGSAAVGQRIAQNAAVGIRHVVLELGGKSANVLLPDADLDMACGLGVAMCMNSSGQGCALATRMVVHADIYDEVVGRLQAFVSALPWGDPTDPGNLVGPIIRLEQLERMEGLVNRAAEAGGRIVAGGKRGDRGGKGFWFEPTVIADVDENSEIAQTEVFGPVLSVIRYEGDDDEAVRVANNSEYGLSGYVQSRDEDRAWKVANRLKAGTVNINNSFYLSPDAPFGGYGISGRGVEHGEDGFREYLQAKTIASPAKN</sequence>
<dbReference type="Gene3D" id="3.40.309.10">
    <property type="entry name" value="Aldehyde Dehydrogenase, Chain A, domain 2"/>
    <property type="match status" value="1"/>
</dbReference>
<dbReference type="SUPFAM" id="SSF53720">
    <property type="entry name" value="ALDH-like"/>
    <property type="match status" value="1"/>
</dbReference>
<dbReference type="InterPro" id="IPR016163">
    <property type="entry name" value="Ald_DH_C"/>
</dbReference>
<evidence type="ECO:0000256" key="2">
    <source>
        <dbReference type="ARBA" id="ARBA00023002"/>
    </source>
</evidence>
<dbReference type="PANTHER" id="PTHR42804:SF1">
    <property type="entry name" value="ALDEHYDE DEHYDROGENASE-RELATED"/>
    <property type="match status" value="1"/>
</dbReference>
<dbReference type="AlphaFoldDB" id="A0A502EHD3"/>
<evidence type="ECO:0000256" key="3">
    <source>
        <dbReference type="PROSITE-ProRule" id="PRU10007"/>
    </source>
</evidence>
<protein>
    <submittedName>
        <fullName evidence="6">Aldehyde dehydrogenase family protein</fullName>
    </submittedName>
</protein>
<dbReference type="InterPro" id="IPR015590">
    <property type="entry name" value="Aldehyde_DH_dom"/>
</dbReference>
<dbReference type="PROSITE" id="PS00687">
    <property type="entry name" value="ALDEHYDE_DEHYDR_GLU"/>
    <property type="match status" value="1"/>
</dbReference>
<feature type="domain" description="Aldehyde dehydrogenase" evidence="5">
    <location>
        <begin position="18"/>
        <end position="486"/>
    </location>
</feature>
<evidence type="ECO:0000256" key="4">
    <source>
        <dbReference type="RuleBase" id="RU003345"/>
    </source>
</evidence>
<dbReference type="Pfam" id="PF00171">
    <property type="entry name" value="Aldedh"/>
    <property type="match status" value="1"/>
</dbReference>
<accession>A0A502EHD3</accession>
<dbReference type="RefSeq" id="WP_140687253.1">
    <property type="nucleotide sequence ID" value="NZ_RCZG01000001.1"/>
</dbReference>
<proteinExistence type="inferred from homology"/>
<dbReference type="PANTHER" id="PTHR42804">
    <property type="entry name" value="ALDEHYDE DEHYDROGENASE"/>
    <property type="match status" value="1"/>
</dbReference>
<gene>
    <name evidence="6" type="ORF">EAH80_00930</name>
</gene>
<name>A0A502EHD3_9MYCO</name>
<dbReference type="CDD" id="cd07089">
    <property type="entry name" value="ALDH_CddD-AldA-like"/>
    <property type="match status" value="1"/>
</dbReference>
<dbReference type="Gene3D" id="3.40.605.10">
    <property type="entry name" value="Aldehyde Dehydrogenase, Chain A, domain 1"/>
    <property type="match status" value="1"/>
</dbReference>
<keyword evidence="2 4" id="KW-0560">Oxidoreductase</keyword>